<name>A0AC34QRZ9_9BILA</name>
<evidence type="ECO:0000313" key="2">
    <source>
        <dbReference type="WBParaSite" id="JU765_v2.g18684.t1"/>
    </source>
</evidence>
<evidence type="ECO:0000313" key="1">
    <source>
        <dbReference type="Proteomes" id="UP000887576"/>
    </source>
</evidence>
<dbReference type="WBParaSite" id="JU765_v2.g18684.t1">
    <property type="protein sequence ID" value="JU765_v2.g18684.t1"/>
    <property type="gene ID" value="JU765_v2.g18684"/>
</dbReference>
<reference evidence="2" key="1">
    <citation type="submission" date="2022-11" db="UniProtKB">
        <authorList>
            <consortium name="WormBaseParasite"/>
        </authorList>
    </citation>
    <scope>IDENTIFICATION</scope>
</reference>
<sequence length="317" mass="37023">MFYNKKNSFFTFLIFVAVFYCVILLIFGDKNLSKTFSTTYFVEAVNLTSLYRIPYNQSKDFVPWESQAAKKLPKKGSIFCMVLTTPTNYPQKVVPINETWLGDCDRGEFFTSEEFDDETIPATNIFHGFSEKRTDLFWKVIHAFYTAYEKISNQFDWYIKVDDDSYIFAKNLKEYLSNYDPSKPYYMGFRWKYPRMKNGYNSGGAYLLSKAAVAQLLSSVYQKSCKFDEIEDVGIGKCLASLGIIPLDTKDKNGGQRFIPHDFGNIFDGFLFEQREKMFDEPKKAFEAFSPELILLHHIDPSTMRLVHFIRKFLKNK</sequence>
<protein>
    <submittedName>
        <fullName evidence="2">N-acetylgalactosaminide beta-1,3-galactosyltransferase</fullName>
    </submittedName>
</protein>
<dbReference type="Proteomes" id="UP000887576">
    <property type="component" value="Unplaced"/>
</dbReference>
<proteinExistence type="predicted"/>
<organism evidence="1 2">
    <name type="scientific">Panagrolaimus sp. JU765</name>
    <dbReference type="NCBI Taxonomy" id="591449"/>
    <lineage>
        <taxon>Eukaryota</taxon>
        <taxon>Metazoa</taxon>
        <taxon>Ecdysozoa</taxon>
        <taxon>Nematoda</taxon>
        <taxon>Chromadorea</taxon>
        <taxon>Rhabditida</taxon>
        <taxon>Tylenchina</taxon>
        <taxon>Panagrolaimomorpha</taxon>
        <taxon>Panagrolaimoidea</taxon>
        <taxon>Panagrolaimidae</taxon>
        <taxon>Panagrolaimus</taxon>
    </lineage>
</organism>
<accession>A0AC34QRZ9</accession>